<keyword evidence="1" id="KW-0175">Coiled coil</keyword>
<dbReference type="AlphaFoldDB" id="A0A8S1IYR5"/>
<comment type="caution">
    <text evidence="3">The sequence shown here is derived from an EMBL/GenBank/DDBJ whole genome shotgun (WGS) entry which is preliminary data.</text>
</comment>
<dbReference type="EMBL" id="CAJHUC010000457">
    <property type="protein sequence ID" value="CAD7696309.1"/>
    <property type="molecule type" value="Genomic_DNA"/>
</dbReference>
<gene>
    <name evidence="3" type="ORF">OSTQU699_LOCUS1669</name>
</gene>
<organism evidence="3 4">
    <name type="scientific">Ostreobium quekettii</name>
    <dbReference type="NCBI Taxonomy" id="121088"/>
    <lineage>
        <taxon>Eukaryota</taxon>
        <taxon>Viridiplantae</taxon>
        <taxon>Chlorophyta</taxon>
        <taxon>core chlorophytes</taxon>
        <taxon>Ulvophyceae</taxon>
        <taxon>TCBD clade</taxon>
        <taxon>Bryopsidales</taxon>
        <taxon>Ostreobineae</taxon>
        <taxon>Ostreobiaceae</taxon>
        <taxon>Ostreobium</taxon>
    </lineage>
</organism>
<evidence type="ECO:0000256" key="2">
    <source>
        <dbReference type="SAM" id="MobiDB-lite"/>
    </source>
</evidence>
<dbReference type="Proteomes" id="UP000708148">
    <property type="component" value="Unassembled WGS sequence"/>
</dbReference>
<reference evidence="3" key="1">
    <citation type="submission" date="2020-12" db="EMBL/GenBank/DDBJ databases">
        <authorList>
            <person name="Iha C."/>
        </authorList>
    </citation>
    <scope>NUCLEOTIDE SEQUENCE</scope>
</reference>
<keyword evidence="4" id="KW-1185">Reference proteome</keyword>
<proteinExistence type="predicted"/>
<feature type="coiled-coil region" evidence="1">
    <location>
        <begin position="93"/>
        <end position="120"/>
    </location>
</feature>
<name>A0A8S1IYR5_9CHLO</name>
<accession>A0A8S1IYR5</accession>
<evidence type="ECO:0000313" key="3">
    <source>
        <dbReference type="EMBL" id="CAD7696309.1"/>
    </source>
</evidence>
<protein>
    <submittedName>
        <fullName evidence="3">Uncharacterized protein</fullName>
    </submittedName>
</protein>
<feature type="region of interest" description="Disordered" evidence="2">
    <location>
        <begin position="1"/>
        <end position="55"/>
    </location>
</feature>
<evidence type="ECO:0000256" key="1">
    <source>
        <dbReference type="SAM" id="Coils"/>
    </source>
</evidence>
<sequence>MDQKASGARKRAREAVEVDAPAAEPPLTSAPARQPDGPPTSQWREPTGGQGCEVKRADDLRARWVTTQEENGLMKVHILALLQNSQKGGNDSQKAIEDECHILKAELKRARESLKKAKAVRGFWRELSWDVAAVVLFTQR</sequence>
<evidence type="ECO:0000313" key="4">
    <source>
        <dbReference type="Proteomes" id="UP000708148"/>
    </source>
</evidence>